<dbReference type="EMBL" id="JAHLFN010000054">
    <property type="protein sequence ID" value="MBU3842399.1"/>
    <property type="molecule type" value="Genomic_DNA"/>
</dbReference>
<sequence>MKAFNSRNTPKEHYLFRKKGGKLSLTKVTEYKNYFGEKAKETHTQIFKIFRKDKKIYLQCPCYRKIQYAGELSKFIKNSKGTSITETIDTFKRLVEFRKYNVDVSKIERKYFVSRDIFEIEEILLKKGILKKK</sequence>
<accession>A0A9E2KYW6</accession>
<dbReference type="Proteomes" id="UP000724657">
    <property type="component" value="Unassembled WGS sequence"/>
</dbReference>
<name>A0A9E2KYW6_9FUSO</name>
<evidence type="ECO:0000313" key="1">
    <source>
        <dbReference type="EMBL" id="MBU3842399.1"/>
    </source>
</evidence>
<comment type="caution">
    <text evidence="1">The sequence shown here is derived from an EMBL/GenBank/DDBJ whole genome shotgun (WGS) entry which is preliminary data.</text>
</comment>
<organism evidence="1 2">
    <name type="scientific">Candidatus Fusobacterium pullicola</name>
    <dbReference type="NCBI Taxonomy" id="2838601"/>
    <lineage>
        <taxon>Bacteria</taxon>
        <taxon>Fusobacteriati</taxon>
        <taxon>Fusobacteriota</taxon>
        <taxon>Fusobacteriia</taxon>
        <taxon>Fusobacteriales</taxon>
        <taxon>Fusobacteriaceae</taxon>
        <taxon>Fusobacterium</taxon>
    </lineage>
</organism>
<reference evidence="1" key="2">
    <citation type="submission" date="2021-04" db="EMBL/GenBank/DDBJ databases">
        <authorList>
            <person name="Gilroy R."/>
        </authorList>
    </citation>
    <scope>NUCLEOTIDE SEQUENCE</scope>
    <source>
        <strain evidence="1">A6-441</strain>
    </source>
</reference>
<dbReference type="AlphaFoldDB" id="A0A9E2KYW6"/>
<evidence type="ECO:0000313" key="2">
    <source>
        <dbReference type="Proteomes" id="UP000724657"/>
    </source>
</evidence>
<gene>
    <name evidence="1" type="ORF">IAA47_05380</name>
</gene>
<reference evidence="1" key="1">
    <citation type="journal article" date="2021" name="PeerJ">
        <title>Extensive microbial diversity within the chicken gut microbiome revealed by metagenomics and culture.</title>
        <authorList>
            <person name="Gilroy R."/>
            <person name="Ravi A."/>
            <person name="Getino M."/>
            <person name="Pursley I."/>
            <person name="Horton D.L."/>
            <person name="Alikhan N.F."/>
            <person name="Baker D."/>
            <person name="Gharbi K."/>
            <person name="Hall N."/>
            <person name="Watson M."/>
            <person name="Adriaenssens E.M."/>
            <person name="Foster-Nyarko E."/>
            <person name="Jarju S."/>
            <person name="Secka A."/>
            <person name="Antonio M."/>
            <person name="Oren A."/>
            <person name="Chaudhuri R.R."/>
            <person name="La Ragione R."/>
            <person name="Hildebrand F."/>
            <person name="Pallen M.J."/>
        </authorList>
    </citation>
    <scope>NUCLEOTIDE SEQUENCE</scope>
    <source>
        <strain evidence="1">A6-441</strain>
    </source>
</reference>
<proteinExistence type="predicted"/>
<protein>
    <submittedName>
        <fullName evidence="1">Uncharacterized protein</fullName>
    </submittedName>
</protein>